<evidence type="ECO:0000313" key="1">
    <source>
        <dbReference type="EMBL" id="QBK26419.1"/>
    </source>
</evidence>
<dbReference type="Proteomes" id="UP000291151">
    <property type="component" value="Chromosome"/>
</dbReference>
<keyword evidence="2" id="KW-1185">Reference proteome</keyword>
<accession>A0A4P6USV9</accession>
<reference evidence="1 2" key="1">
    <citation type="submission" date="2019-02" db="EMBL/GenBank/DDBJ databases">
        <title>Ureibacillus thermophilus.</title>
        <authorList>
            <person name="Sunny J.S."/>
            <person name="Natarajan A."/>
            <person name="Saleena L.M."/>
        </authorList>
    </citation>
    <scope>NUCLEOTIDE SEQUENCE [LARGE SCALE GENOMIC DNA]</scope>
    <source>
        <strain evidence="1 2">LM102</strain>
    </source>
</reference>
<protein>
    <submittedName>
        <fullName evidence="1">Uncharacterized protein</fullName>
    </submittedName>
</protein>
<evidence type="ECO:0000313" key="2">
    <source>
        <dbReference type="Proteomes" id="UP000291151"/>
    </source>
</evidence>
<name>A0A4P6USV9_9BACL</name>
<dbReference type="RefSeq" id="WP_208650110.1">
    <property type="nucleotide sequence ID" value="NZ_CP036528.1"/>
</dbReference>
<sequence length="137" mass="16328">MQQYKYQKFIDELREYPDSFEYMIVDDYENKFTFHRTECVQMDDCFAQLIEAGEQYKLVSVMFMKEDWSIRKILGFLAEHQVEIYPPISDSFVIRNTSEIIDAKLFNGQPLVLCKKGKQSISLNPINLEEVTELYER</sequence>
<dbReference type="KEGG" id="uth:DKZ56_11425"/>
<organism evidence="1 2">
    <name type="scientific">Ureibacillus thermophilus</name>
    <dbReference type="NCBI Taxonomy" id="367743"/>
    <lineage>
        <taxon>Bacteria</taxon>
        <taxon>Bacillati</taxon>
        <taxon>Bacillota</taxon>
        <taxon>Bacilli</taxon>
        <taxon>Bacillales</taxon>
        <taxon>Caryophanaceae</taxon>
        <taxon>Ureibacillus</taxon>
    </lineage>
</organism>
<proteinExistence type="predicted"/>
<gene>
    <name evidence="1" type="ORF">DKZ56_11425</name>
</gene>
<dbReference type="EMBL" id="CP036528">
    <property type="protein sequence ID" value="QBK26419.1"/>
    <property type="molecule type" value="Genomic_DNA"/>
</dbReference>
<dbReference type="AlphaFoldDB" id="A0A4P6USV9"/>